<evidence type="ECO:0000256" key="1">
    <source>
        <dbReference type="SAM" id="Phobius"/>
    </source>
</evidence>
<evidence type="ECO:0000259" key="2">
    <source>
        <dbReference type="PROSITE" id="PS50234"/>
    </source>
</evidence>
<dbReference type="NCBIfam" id="TIGR04183">
    <property type="entry name" value="Por_Secre_tail"/>
    <property type="match status" value="1"/>
</dbReference>
<dbReference type="InterPro" id="IPR026444">
    <property type="entry name" value="Secre_tail"/>
</dbReference>
<dbReference type="Gene3D" id="2.60.40.10">
    <property type="entry name" value="Immunoglobulins"/>
    <property type="match status" value="1"/>
</dbReference>
<dbReference type="OrthoDB" id="651896at2"/>
<reference evidence="3 4" key="1">
    <citation type="submission" date="2018-06" db="EMBL/GenBank/DDBJ databases">
        <title>Mucibacter soli gen. nov., sp. nov., a new member of the family Chitinophagaceae producing mucin.</title>
        <authorList>
            <person name="Kim M.-K."/>
            <person name="Park S."/>
            <person name="Kim T.-S."/>
            <person name="Joung Y."/>
            <person name="Han J.-H."/>
            <person name="Kim S.B."/>
        </authorList>
    </citation>
    <scope>NUCLEOTIDE SEQUENCE [LARGE SCALE GENOMIC DNA]</scope>
    <source>
        <strain evidence="3 4">R1-15</strain>
    </source>
</reference>
<keyword evidence="1" id="KW-0812">Transmembrane</keyword>
<name>A0A2W2BN26_9BACT</name>
<dbReference type="Gene3D" id="3.40.50.410">
    <property type="entry name" value="von Willebrand factor, type A domain"/>
    <property type="match status" value="1"/>
</dbReference>
<dbReference type="InterPro" id="IPR050525">
    <property type="entry name" value="ECM_Assembly_Org"/>
</dbReference>
<dbReference type="InterPro" id="IPR036465">
    <property type="entry name" value="vWFA_dom_sf"/>
</dbReference>
<dbReference type="Pfam" id="PF18962">
    <property type="entry name" value="Por_Secre_tail"/>
    <property type="match status" value="1"/>
</dbReference>
<evidence type="ECO:0000313" key="4">
    <source>
        <dbReference type="Proteomes" id="UP000248745"/>
    </source>
</evidence>
<dbReference type="Pfam" id="PF20009">
    <property type="entry name" value="GEVED"/>
    <property type="match status" value="1"/>
</dbReference>
<dbReference type="SMART" id="SM00327">
    <property type="entry name" value="VWA"/>
    <property type="match status" value="1"/>
</dbReference>
<keyword evidence="1" id="KW-0472">Membrane</keyword>
<keyword evidence="1" id="KW-1133">Transmembrane helix</keyword>
<dbReference type="PANTHER" id="PTHR24020:SF84">
    <property type="entry name" value="VWFA DOMAIN-CONTAINING PROTEIN"/>
    <property type="match status" value="1"/>
</dbReference>
<comment type="caution">
    <text evidence="3">The sequence shown here is derived from an EMBL/GenBank/DDBJ whole genome shotgun (WGS) entry which is preliminary data.</text>
</comment>
<feature type="transmembrane region" description="Helical" evidence="1">
    <location>
        <begin position="12"/>
        <end position="33"/>
    </location>
</feature>
<dbReference type="SUPFAM" id="SSF53300">
    <property type="entry name" value="vWA-like"/>
    <property type="match status" value="1"/>
</dbReference>
<proteinExistence type="predicted"/>
<dbReference type="PROSITE" id="PS50234">
    <property type="entry name" value="VWFA"/>
    <property type="match status" value="1"/>
</dbReference>
<keyword evidence="4" id="KW-1185">Reference proteome</keyword>
<dbReference type="InterPro" id="IPR002035">
    <property type="entry name" value="VWF_A"/>
</dbReference>
<evidence type="ECO:0000313" key="3">
    <source>
        <dbReference type="EMBL" id="PZF74866.1"/>
    </source>
</evidence>
<feature type="domain" description="VWFA" evidence="2">
    <location>
        <begin position="67"/>
        <end position="249"/>
    </location>
</feature>
<organism evidence="3 4">
    <name type="scientific">Taibaiella soli</name>
    <dbReference type="NCBI Taxonomy" id="1649169"/>
    <lineage>
        <taxon>Bacteria</taxon>
        <taxon>Pseudomonadati</taxon>
        <taxon>Bacteroidota</taxon>
        <taxon>Chitinophagia</taxon>
        <taxon>Chitinophagales</taxon>
        <taxon>Chitinophagaceae</taxon>
        <taxon>Taibaiella</taxon>
    </lineage>
</organism>
<dbReference type="InterPro" id="IPR013783">
    <property type="entry name" value="Ig-like_fold"/>
</dbReference>
<accession>A0A2W2BN26</accession>
<dbReference type="Proteomes" id="UP000248745">
    <property type="component" value="Unassembled WGS sequence"/>
</dbReference>
<dbReference type="InterPro" id="IPR045474">
    <property type="entry name" value="GEVED"/>
</dbReference>
<protein>
    <recommendedName>
        <fullName evidence="2">VWFA domain-containing protein</fullName>
    </recommendedName>
</protein>
<dbReference type="EMBL" id="QKTW01000002">
    <property type="protein sequence ID" value="PZF74866.1"/>
    <property type="molecule type" value="Genomic_DNA"/>
</dbReference>
<dbReference type="Pfam" id="PF00092">
    <property type="entry name" value="VWA"/>
    <property type="match status" value="1"/>
</dbReference>
<sequence>MAIVLQNTSICTIIFIAQHIALSAAMLSFHAFVSKLKVTTMKKTLPMLLLLLSTTVATKSFAQCGLDIMVVNDQSGSVDATENVQSRDFIVKLAQAHALGNANTQNRIALAEFSDGYAQYNFLTAGLNYTTDLSDIVAYKNAARTINGGTNVTKAILNGYQNINTTPVSGRNARKVLLIITDASLGQASAGLINYANAVQQAGGVVVVIAVADAAGIPLLGMAATPGLYYQEADYATLSANAATTINSLLTNSCTAVAAATWDLSVNIDAYDCSNNTVSYTVKNTGTSDYSGPIQTAFYNASPMAGATLTAVDQRTAQNIPTGSSQSYTFTNAGLEGQNNVVAVVNLDTSNGHALAPLPYYLRSRLIDTLEQNPYNNVSNVASGSGCPSGAQLMVTNKATAVTCDRKVMYQVQITNTGSAVANNVVPQLVTGDTNLVLISSTNDAIDASVVQTASMANPGTDIATAGYDGYSRTLVSPATINGYTSAEGATFNYTGGVLGYITNGVYSFPPTSAGSGVPYGATIISAKLTAQVGGAFNGVSSIIGGIKITNAGIWDNAASHPGDAWAAHHTGATVQVPGAQNTSLQTVDVTSIAQELVNQTGWTNNAEMAFFWHGPKNLSTINPYSASSFQITYKPAPNIAPGQTVTYTYVMQDTLAAPTLANTFDASVIVTTGTPNTLILPDTGFTVGSLTGLYGYNGSLAAHTSDDVTIAASSGCSQTPQKITTSVSITPTSICAGPGTYVTATVTINNPNTQPAPAGITFYNLIQNLNLTGTGATFAGEPYNLTNGLQLAQPALLDPAYPNVSYALSGKSGVQQLPLQQLPSGTSTFQIDIAAGSANFNMASFVNGIAPVYNAGGSTDTVQDATGVTVNAAPAISWTCPAAIAAGNTISLNATTTNATSVSLTSASSGDIVNAGSVAVPTAVYTPTPTDVANRYAAISIHVLSSDGCEAAYNCQVPITGVSFDYGDAPLGYDLGDSTVSIAAGTTVAAGLSLGVIAPGTEATAKASANADGDGNEEDGLVSTTPTVNSDSVMFQVTATNTTANPAYISGFLDYDNNGNFNAQGKTSGRILVPANSGNATYNVVFFGPKQNFTATSGYLRLRLSSDSSTVAYPFGATPQGEVEDYLVTIIAPLAVNLTSFGANAKNCDAVLNWNAVADDLTQFNVERSGADNKFVTVATLESKTGKQTYTFTDANPGAARWYYRLKLREANGKISYSAIAPVNLSNCAAASDIVSVYPNPTAGDITVTCPAFITRLEIVSLSGEVLYRYTPEQSVNRQMIHINQLGTGIYLLKTTKANGSVDVQKLIKE</sequence>
<dbReference type="PANTHER" id="PTHR24020">
    <property type="entry name" value="COLLAGEN ALPHA"/>
    <property type="match status" value="1"/>
</dbReference>
<gene>
    <name evidence="3" type="ORF">DN068_01330</name>
</gene>